<evidence type="ECO:0000313" key="3">
    <source>
        <dbReference type="EMBL" id="KAJ0196603.1"/>
    </source>
</evidence>
<accession>A0A9R1UZV4</accession>
<dbReference type="SFLD" id="SFLDS00019">
    <property type="entry name" value="Glutathione_Transferase_(cytos"/>
    <property type="match status" value="1"/>
</dbReference>
<dbReference type="SUPFAM" id="SSF47616">
    <property type="entry name" value="GST C-terminal domain-like"/>
    <property type="match status" value="1"/>
</dbReference>
<dbReference type="InterPro" id="IPR036282">
    <property type="entry name" value="Glutathione-S-Trfase_C_sf"/>
</dbReference>
<feature type="domain" description="GST C-terminal" evidence="2">
    <location>
        <begin position="89"/>
        <end position="259"/>
    </location>
</feature>
<dbReference type="PROSITE" id="PS50404">
    <property type="entry name" value="GST_NTER"/>
    <property type="match status" value="1"/>
</dbReference>
<dbReference type="InterPro" id="IPR010987">
    <property type="entry name" value="Glutathione-S-Trfase_C-like"/>
</dbReference>
<dbReference type="SFLD" id="SFLDG00358">
    <property type="entry name" value="Main_(cytGST)"/>
    <property type="match status" value="1"/>
</dbReference>
<dbReference type="Pfam" id="PF02798">
    <property type="entry name" value="GST_N"/>
    <property type="match status" value="1"/>
</dbReference>
<dbReference type="EMBL" id="NBSK02000007">
    <property type="protein sequence ID" value="KAJ0196603.1"/>
    <property type="molecule type" value="Genomic_DNA"/>
</dbReference>
<feature type="domain" description="GST N-terminal" evidence="1">
    <location>
        <begin position="1"/>
        <end position="82"/>
    </location>
</feature>
<dbReference type="Pfam" id="PF13410">
    <property type="entry name" value="GST_C_2"/>
    <property type="match status" value="1"/>
</dbReference>
<evidence type="ECO:0000259" key="2">
    <source>
        <dbReference type="PROSITE" id="PS50405"/>
    </source>
</evidence>
<comment type="caution">
    <text evidence="3">The sequence shown here is derived from an EMBL/GenBank/DDBJ whole genome shotgun (WGS) entry which is preliminary data.</text>
</comment>
<proteinExistence type="predicted"/>
<evidence type="ECO:0000313" key="4">
    <source>
        <dbReference type="Proteomes" id="UP000235145"/>
    </source>
</evidence>
<dbReference type="PROSITE" id="PS50405">
    <property type="entry name" value="GST_CTER"/>
    <property type="match status" value="1"/>
</dbReference>
<dbReference type="Gene3D" id="3.40.30.10">
    <property type="entry name" value="Glutaredoxin"/>
    <property type="match status" value="1"/>
</dbReference>
<evidence type="ECO:0000259" key="1">
    <source>
        <dbReference type="PROSITE" id="PS50404"/>
    </source>
</evidence>
<sequence length="275" mass="31425">MTLKVYADRFSQPCRAILIFCKINGIDFEEITIEVLKLQQFTPEYKEINPMSEVPAIVDGGFKLFESHAILIYLACTNPGVADHWYPADIFKRTKIHSLLDWHHSHLRRGASNSNNINRFLDVDFENDYLNDFILVAGLVYNTILAPLYGLPSNPRAVDEAKKILPKSLSILDDFWLQGSGQFLLGNSEPSIADLSLVCEIMQLEFLSEKDYLRILSPYKKVLQWIKDTKNATAPYFDEIHMTLFNAQKGIREHMLTQSVSSPEGGRKSEVYSEM</sequence>
<dbReference type="InterPro" id="IPR043377">
    <property type="entry name" value="GSTT1/2/3"/>
</dbReference>
<dbReference type="InterPro" id="IPR040079">
    <property type="entry name" value="Glutathione_S-Trfase"/>
</dbReference>
<dbReference type="AlphaFoldDB" id="A0A9R1UZV4"/>
<dbReference type="CDD" id="cd03050">
    <property type="entry name" value="GST_N_Theta"/>
    <property type="match status" value="1"/>
</dbReference>
<name>A0A9R1UZV4_LACSA</name>
<gene>
    <name evidence="3" type="ORF">LSAT_V11C700367650</name>
</gene>
<reference evidence="3 4" key="1">
    <citation type="journal article" date="2017" name="Nat. Commun.">
        <title>Genome assembly with in vitro proximity ligation data and whole-genome triplication in lettuce.</title>
        <authorList>
            <person name="Reyes-Chin-Wo S."/>
            <person name="Wang Z."/>
            <person name="Yang X."/>
            <person name="Kozik A."/>
            <person name="Arikit S."/>
            <person name="Song C."/>
            <person name="Xia L."/>
            <person name="Froenicke L."/>
            <person name="Lavelle D.O."/>
            <person name="Truco M.J."/>
            <person name="Xia R."/>
            <person name="Zhu S."/>
            <person name="Xu C."/>
            <person name="Xu H."/>
            <person name="Xu X."/>
            <person name="Cox K."/>
            <person name="Korf I."/>
            <person name="Meyers B.C."/>
            <person name="Michelmore R.W."/>
        </authorList>
    </citation>
    <scope>NUCLEOTIDE SEQUENCE [LARGE SCALE GENOMIC DNA]</scope>
    <source>
        <strain evidence="4">cv. Salinas</strain>
        <tissue evidence="3">Seedlings</tissue>
    </source>
</reference>
<dbReference type="SUPFAM" id="SSF52833">
    <property type="entry name" value="Thioredoxin-like"/>
    <property type="match status" value="1"/>
</dbReference>
<dbReference type="InterPro" id="IPR036249">
    <property type="entry name" value="Thioredoxin-like_sf"/>
</dbReference>
<dbReference type="SFLD" id="SFLDG01153">
    <property type="entry name" value="Main.4:_Theta-like"/>
    <property type="match status" value="1"/>
</dbReference>
<dbReference type="InterPro" id="IPR004045">
    <property type="entry name" value="Glutathione_S-Trfase_N"/>
</dbReference>
<dbReference type="PANTHER" id="PTHR44750:SF1">
    <property type="entry name" value="GLUTATHIONE S-TRANSFERASE T1-RELATED"/>
    <property type="match status" value="1"/>
</dbReference>
<dbReference type="Proteomes" id="UP000235145">
    <property type="component" value="Unassembled WGS sequence"/>
</dbReference>
<dbReference type="PANTHER" id="PTHR44750">
    <property type="entry name" value="GLUTATHIONE S-TRANSFERASE T1-RELATED"/>
    <property type="match status" value="1"/>
</dbReference>
<organism evidence="3 4">
    <name type="scientific">Lactuca sativa</name>
    <name type="common">Garden lettuce</name>
    <dbReference type="NCBI Taxonomy" id="4236"/>
    <lineage>
        <taxon>Eukaryota</taxon>
        <taxon>Viridiplantae</taxon>
        <taxon>Streptophyta</taxon>
        <taxon>Embryophyta</taxon>
        <taxon>Tracheophyta</taxon>
        <taxon>Spermatophyta</taxon>
        <taxon>Magnoliopsida</taxon>
        <taxon>eudicotyledons</taxon>
        <taxon>Gunneridae</taxon>
        <taxon>Pentapetalae</taxon>
        <taxon>asterids</taxon>
        <taxon>campanulids</taxon>
        <taxon>Asterales</taxon>
        <taxon>Asteraceae</taxon>
        <taxon>Cichorioideae</taxon>
        <taxon>Cichorieae</taxon>
        <taxon>Lactucinae</taxon>
        <taxon>Lactuca</taxon>
    </lineage>
</organism>
<keyword evidence="4" id="KW-1185">Reference proteome</keyword>
<dbReference type="Gene3D" id="1.20.1050.10">
    <property type="match status" value="1"/>
</dbReference>
<dbReference type="InterPro" id="IPR040075">
    <property type="entry name" value="GST_N_Theta"/>
</dbReference>
<evidence type="ECO:0008006" key="5">
    <source>
        <dbReference type="Google" id="ProtNLM"/>
    </source>
</evidence>
<protein>
    <recommendedName>
        <fullName evidence="5">Glutathione transferase</fullName>
    </recommendedName>
</protein>